<organism evidence="2 3">
    <name type="scientific">Mucilaginibacter calamicampi</name>
    <dbReference type="NCBI Taxonomy" id="1302352"/>
    <lineage>
        <taxon>Bacteria</taxon>
        <taxon>Pseudomonadati</taxon>
        <taxon>Bacteroidota</taxon>
        <taxon>Sphingobacteriia</taxon>
        <taxon>Sphingobacteriales</taxon>
        <taxon>Sphingobacteriaceae</taxon>
        <taxon>Mucilaginibacter</taxon>
    </lineage>
</organism>
<keyword evidence="1" id="KW-0812">Transmembrane</keyword>
<evidence type="ECO:0000256" key="1">
    <source>
        <dbReference type="SAM" id="Phobius"/>
    </source>
</evidence>
<keyword evidence="1" id="KW-0472">Membrane</keyword>
<keyword evidence="3" id="KW-1185">Reference proteome</keyword>
<dbReference type="Proteomes" id="UP001596958">
    <property type="component" value="Unassembled WGS sequence"/>
</dbReference>
<reference evidence="3" key="1">
    <citation type="journal article" date="2019" name="Int. J. Syst. Evol. Microbiol.">
        <title>The Global Catalogue of Microorganisms (GCM) 10K type strain sequencing project: providing services to taxonomists for standard genome sequencing and annotation.</title>
        <authorList>
            <consortium name="The Broad Institute Genomics Platform"/>
            <consortium name="The Broad Institute Genome Sequencing Center for Infectious Disease"/>
            <person name="Wu L."/>
            <person name="Ma J."/>
        </authorList>
    </citation>
    <scope>NUCLEOTIDE SEQUENCE [LARGE SCALE GENOMIC DNA]</scope>
    <source>
        <strain evidence="3">CCUG 63418</strain>
    </source>
</reference>
<protein>
    <submittedName>
        <fullName evidence="2">PepSY-associated TM helix domain-containing protein</fullName>
    </submittedName>
</protein>
<dbReference type="PANTHER" id="PTHR34219">
    <property type="entry name" value="IRON-REGULATED INNER MEMBRANE PROTEIN-RELATED"/>
    <property type="match status" value="1"/>
</dbReference>
<dbReference type="Pfam" id="PF03929">
    <property type="entry name" value="PepSY_TM"/>
    <property type="match status" value="1"/>
</dbReference>
<gene>
    <name evidence="2" type="ORF">ACFQZS_07645</name>
</gene>
<sequence length="375" mass="42615">MAKKRNFKYWTGRLHLWLGLASGLIVCFLGISGCILAFEQEIRGFTEPYLFTTAQNQTLLPPSALRVIANKALPDKHDPHSISYQPGKSAQAAYYNADPEYYWIVYINPYTGQVLKVKNMSTDFFRIVLDGHYYLWLPPTVGQPILTSATLIFVVLLISGLILWWPKNKAAAKQRFSIKLNARWRRVNYDMHNVLGFYMAWVIIFIALTGMVMGFQWFAGSVYWLSSGGKTQVAYYEAESDTTAKTVQHLPAIDQIWNKTRAALPGFKGSIDVHIPENNKAAIEVAINPDTYTYWKSDYIYYDQYTLKEIPVKHIYGKLQKASAADKLARMNYDIHIGAIAGLPGKIIAFCASLIAASMPVTGFIIWWGRRKKRN</sequence>
<accession>A0ABW2YVX5</accession>
<feature type="transmembrane region" description="Helical" evidence="1">
    <location>
        <begin position="195"/>
        <end position="219"/>
    </location>
</feature>
<evidence type="ECO:0000313" key="3">
    <source>
        <dbReference type="Proteomes" id="UP001596958"/>
    </source>
</evidence>
<keyword evidence="1" id="KW-1133">Transmembrane helix</keyword>
<evidence type="ECO:0000313" key="2">
    <source>
        <dbReference type="EMBL" id="MFD0750010.1"/>
    </source>
</evidence>
<name>A0ABW2YVX5_9SPHI</name>
<dbReference type="PROSITE" id="PS51257">
    <property type="entry name" value="PROKAR_LIPOPROTEIN"/>
    <property type="match status" value="1"/>
</dbReference>
<dbReference type="InterPro" id="IPR005625">
    <property type="entry name" value="PepSY-ass_TM"/>
</dbReference>
<proteinExistence type="predicted"/>
<comment type="caution">
    <text evidence="2">The sequence shown here is derived from an EMBL/GenBank/DDBJ whole genome shotgun (WGS) entry which is preliminary data.</text>
</comment>
<dbReference type="RefSeq" id="WP_377098880.1">
    <property type="nucleotide sequence ID" value="NZ_JBHTHU010000005.1"/>
</dbReference>
<dbReference type="EMBL" id="JBHTHU010000005">
    <property type="protein sequence ID" value="MFD0750010.1"/>
    <property type="molecule type" value="Genomic_DNA"/>
</dbReference>
<feature type="transmembrane region" description="Helical" evidence="1">
    <location>
        <begin position="145"/>
        <end position="165"/>
    </location>
</feature>
<feature type="transmembrane region" description="Helical" evidence="1">
    <location>
        <begin position="347"/>
        <end position="369"/>
    </location>
</feature>